<feature type="region of interest" description="Disordered" evidence="1">
    <location>
        <begin position="1"/>
        <end position="30"/>
    </location>
</feature>
<feature type="transmembrane region" description="Helical" evidence="2">
    <location>
        <begin position="35"/>
        <end position="56"/>
    </location>
</feature>
<proteinExistence type="predicted"/>
<protein>
    <submittedName>
        <fullName evidence="3">Uncharacterized protein</fullName>
    </submittedName>
</protein>
<dbReference type="EMBL" id="JADWDC010000004">
    <property type="protein sequence ID" value="MCC0175898.1"/>
    <property type="molecule type" value="Genomic_DNA"/>
</dbReference>
<evidence type="ECO:0000256" key="1">
    <source>
        <dbReference type="SAM" id="MobiDB-lite"/>
    </source>
</evidence>
<keyword evidence="2" id="KW-0812">Transmembrane</keyword>
<keyword evidence="2" id="KW-1133">Transmembrane helix</keyword>
<evidence type="ECO:0000313" key="4">
    <source>
        <dbReference type="Proteomes" id="UP000729733"/>
    </source>
</evidence>
<evidence type="ECO:0000256" key="2">
    <source>
        <dbReference type="SAM" id="Phobius"/>
    </source>
</evidence>
<evidence type="ECO:0000313" key="3">
    <source>
        <dbReference type="EMBL" id="MCC0175898.1"/>
    </source>
</evidence>
<organism evidence="3 4">
    <name type="scientific">Waterburya agarophytonicola KI4</name>
    <dbReference type="NCBI Taxonomy" id="2874699"/>
    <lineage>
        <taxon>Bacteria</taxon>
        <taxon>Bacillati</taxon>
        <taxon>Cyanobacteriota</taxon>
        <taxon>Cyanophyceae</taxon>
        <taxon>Pleurocapsales</taxon>
        <taxon>Hyellaceae</taxon>
        <taxon>Waterburya</taxon>
        <taxon>Waterburya agarophytonicola</taxon>
    </lineage>
</organism>
<keyword evidence="2" id="KW-0472">Membrane</keyword>
<sequence>MDKNESLAKNASKITEIVNPTTPPETPTKETLTGYSGLLEVLLMGMVTVAGFYLLYRKSKLHLDKANPPKPNVFKRFSQQSCSKCRFFNKNEHLKCAVHPVLVSKIKAKDCPDYWQRDRPKFLHR</sequence>
<reference evidence="3" key="1">
    <citation type="journal article" date="2021" name="Antonie Van Leeuwenhoek">
        <title>Draft genome and description of Waterburya agarophytonicola gen. nov. sp. nov. (Pleurocapsales, Cyanobacteria): a seaweed symbiont.</title>
        <authorList>
            <person name="Bonthond G."/>
            <person name="Shalygin S."/>
            <person name="Bayer T."/>
            <person name="Weinberger F."/>
        </authorList>
    </citation>
    <scope>NUCLEOTIDE SEQUENCE</scope>
    <source>
        <strain evidence="3">KI4</strain>
    </source>
</reference>
<gene>
    <name evidence="3" type="ORF">I4641_02740</name>
</gene>
<comment type="caution">
    <text evidence="3">The sequence shown here is derived from an EMBL/GenBank/DDBJ whole genome shotgun (WGS) entry which is preliminary data.</text>
</comment>
<name>A0A964BP28_9CYAN</name>
<dbReference type="Proteomes" id="UP000729733">
    <property type="component" value="Unassembled WGS sequence"/>
</dbReference>
<dbReference type="RefSeq" id="WP_229638903.1">
    <property type="nucleotide sequence ID" value="NZ_JADWDC010000004.1"/>
</dbReference>
<dbReference type="AlphaFoldDB" id="A0A964BP28"/>
<accession>A0A964BP28</accession>
<keyword evidence="4" id="KW-1185">Reference proteome</keyword>